<dbReference type="Pfam" id="PF03611">
    <property type="entry name" value="EIIC-GAT"/>
    <property type="match status" value="1"/>
</dbReference>
<feature type="transmembrane region" description="Helical" evidence="9">
    <location>
        <begin position="416"/>
        <end position="433"/>
    </location>
</feature>
<dbReference type="InterPro" id="IPR013014">
    <property type="entry name" value="PTS_EIIC_2"/>
</dbReference>
<evidence type="ECO:0000256" key="5">
    <source>
        <dbReference type="ARBA" id="ARBA00022683"/>
    </source>
</evidence>
<keyword evidence="12" id="KW-1185">Reference proteome</keyword>
<accession>A0A7X9UB13</accession>
<dbReference type="RefSeq" id="WP_138378192.1">
    <property type="nucleotide sequence ID" value="NZ_JABBCP010000001.1"/>
</dbReference>
<evidence type="ECO:0000256" key="6">
    <source>
        <dbReference type="ARBA" id="ARBA00022692"/>
    </source>
</evidence>
<evidence type="ECO:0000313" key="11">
    <source>
        <dbReference type="EMBL" id="NMF55093.1"/>
    </source>
</evidence>
<name>A0A7X9UB13_9ACTN</name>
<dbReference type="GO" id="GO:0005886">
    <property type="term" value="C:plasma membrane"/>
    <property type="evidence" value="ECO:0007669"/>
    <property type="project" value="UniProtKB-SubCell"/>
</dbReference>
<feature type="transmembrane region" description="Helical" evidence="9">
    <location>
        <begin position="136"/>
        <end position="158"/>
    </location>
</feature>
<evidence type="ECO:0000256" key="4">
    <source>
        <dbReference type="ARBA" id="ARBA00022597"/>
    </source>
</evidence>
<comment type="subcellular location">
    <subcellularLocation>
        <location evidence="1">Cell membrane</location>
        <topology evidence="1">Multi-pass membrane protein</topology>
    </subcellularLocation>
</comment>
<organism evidence="11 12">
    <name type="scientific">Collinsella acetigenes</name>
    <dbReference type="NCBI Taxonomy" id="2713419"/>
    <lineage>
        <taxon>Bacteria</taxon>
        <taxon>Bacillati</taxon>
        <taxon>Actinomycetota</taxon>
        <taxon>Coriobacteriia</taxon>
        <taxon>Coriobacteriales</taxon>
        <taxon>Coriobacteriaceae</taxon>
        <taxon>Collinsella</taxon>
    </lineage>
</organism>
<dbReference type="InterPro" id="IPR004703">
    <property type="entry name" value="PTS_sugar-sp_permease"/>
</dbReference>
<comment type="caution">
    <text evidence="11">The sequence shown here is derived from an EMBL/GenBank/DDBJ whole genome shotgun (WGS) entry which is preliminary data.</text>
</comment>
<gene>
    <name evidence="11" type="ORF">HF320_01920</name>
</gene>
<evidence type="ECO:0000256" key="7">
    <source>
        <dbReference type="ARBA" id="ARBA00022989"/>
    </source>
</evidence>
<keyword evidence="5" id="KW-0598">Phosphotransferase system</keyword>
<evidence type="ECO:0000313" key="12">
    <source>
        <dbReference type="Proteomes" id="UP000546970"/>
    </source>
</evidence>
<dbReference type="PROSITE" id="PS51104">
    <property type="entry name" value="PTS_EIIC_TYPE_2"/>
    <property type="match status" value="1"/>
</dbReference>
<dbReference type="GO" id="GO:0015577">
    <property type="term" value="F:galactitol transmembrane transporter activity"/>
    <property type="evidence" value="ECO:0007669"/>
    <property type="project" value="InterPro"/>
</dbReference>
<dbReference type="InterPro" id="IPR013853">
    <property type="entry name" value="EIIC-GAT"/>
</dbReference>
<feature type="transmembrane region" description="Helical" evidence="9">
    <location>
        <begin position="305"/>
        <end position="323"/>
    </location>
</feature>
<keyword evidence="4" id="KW-0762">Sugar transport</keyword>
<reference evidence="11 12" key="1">
    <citation type="submission" date="2020-04" db="EMBL/GenBank/DDBJ databases">
        <title>Collinsella sp. KGMB02528 nov., an anaerobic actinobacterium isolated from human feces.</title>
        <authorList>
            <person name="Han K.-I."/>
            <person name="Eom M.K."/>
            <person name="Kim J.-S."/>
            <person name="Lee K.C."/>
            <person name="Suh M.K."/>
            <person name="Park S.-H."/>
            <person name="Lee J.H."/>
            <person name="Kang S.W."/>
            <person name="Park J.-E."/>
            <person name="Oh B.S."/>
            <person name="Yu S.Y."/>
            <person name="Choi S.-H."/>
            <person name="Lee D.H."/>
            <person name="Yoon H."/>
            <person name="Kim B.-Y."/>
            <person name="Lee J.H."/>
            <person name="Lee J.-S."/>
        </authorList>
    </citation>
    <scope>NUCLEOTIDE SEQUENCE [LARGE SCALE GENOMIC DNA]</scope>
    <source>
        <strain evidence="11 12">KGMB02528</strain>
    </source>
</reference>
<dbReference type="PIRSF" id="PIRSF006304">
    <property type="entry name" value="GatC"/>
    <property type="match status" value="1"/>
</dbReference>
<dbReference type="GO" id="GO:0009401">
    <property type="term" value="P:phosphoenolpyruvate-dependent sugar phosphotransferase system"/>
    <property type="evidence" value="ECO:0007669"/>
    <property type="project" value="UniProtKB-KW"/>
</dbReference>
<proteinExistence type="predicted"/>
<evidence type="ECO:0000256" key="1">
    <source>
        <dbReference type="ARBA" id="ARBA00004651"/>
    </source>
</evidence>
<keyword evidence="7 9" id="KW-1133">Transmembrane helix</keyword>
<feature type="transmembrane region" description="Helical" evidence="9">
    <location>
        <begin position="245"/>
        <end position="262"/>
    </location>
</feature>
<keyword evidence="3" id="KW-1003">Cell membrane</keyword>
<dbReference type="EMBL" id="JABBCP010000001">
    <property type="protein sequence ID" value="NMF55093.1"/>
    <property type="molecule type" value="Genomic_DNA"/>
</dbReference>
<sequence length="454" mass="48528">MELLASFFQAILDLGSSVFMPLVVMIIGLIVGLKPSKAFGAGLTLGVAIVGINLVVSYMSTSIGEPVQGFVETLGLQLSGLDMGWSPALGLVWSWRYVFLMFVIQIAINVVMLLLNQTDTLNVDMWNVANQGFTAFLIYCVTGSVVAGFIAGGIQVILELKSSDATKYQIQELTGCPGIGMPHPMFLSNIIFYPIACALDKVFPAETKLDCAALQDKIGIFGENHVIGFILGTVIGLIAGQGEQAFATGVMAATALTLFPMVSKLFMTALTPISEAASAWVQKRFPGRQMVVGLDWPILAGNSEIWVAIILTIPVALAVSLVLPGNTVLPFGNLMNVCVCAAAFVSCKGDLRKMIVISWLMVPILCWSASDFAPMLTQLAQEVGGTLPEGGLQLAWWGMDIAEVRWAAVEACRGNIGGIAAIVGYLALCIPYFKAQRKEERAAAERMGVEYIGK</sequence>
<feature type="transmembrane region" description="Helical" evidence="9">
    <location>
        <begin position="95"/>
        <end position="115"/>
    </location>
</feature>
<keyword evidence="8 9" id="KW-0472">Membrane</keyword>
<evidence type="ECO:0000256" key="9">
    <source>
        <dbReference type="SAM" id="Phobius"/>
    </source>
</evidence>
<protein>
    <submittedName>
        <fullName evidence="11">PTS galactitol transporter subunit IIC</fullName>
    </submittedName>
</protein>
<feature type="transmembrane region" description="Helical" evidence="9">
    <location>
        <begin position="354"/>
        <end position="370"/>
    </location>
</feature>
<dbReference type="PANTHER" id="PTHR37324">
    <property type="entry name" value="PTS SYSTEM GALACTITOL-SPECIFIC EIIC COMPONENT"/>
    <property type="match status" value="1"/>
</dbReference>
<keyword evidence="6 9" id="KW-0812">Transmembrane</keyword>
<keyword evidence="2" id="KW-0813">Transport</keyword>
<feature type="transmembrane region" description="Helical" evidence="9">
    <location>
        <begin position="38"/>
        <end position="59"/>
    </location>
</feature>
<evidence type="ECO:0000256" key="2">
    <source>
        <dbReference type="ARBA" id="ARBA00022448"/>
    </source>
</evidence>
<feature type="transmembrane region" description="Helical" evidence="9">
    <location>
        <begin position="6"/>
        <end position="31"/>
    </location>
</feature>
<dbReference type="AlphaFoldDB" id="A0A7X9UB13"/>
<dbReference type="PANTHER" id="PTHR37324:SF2">
    <property type="entry name" value="PTS SYSTEM GALACTITOL-SPECIFIC EIIC COMPONENT"/>
    <property type="match status" value="1"/>
</dbReference>
<evidence type="ECO:0000256" key="3">
    <source>
        <dbReference type="ARBA" id="ARBA00022475"/>
    </source>
</evidence>
<feature type="transmembrane region" description="Helical" evidence="9">
    <location>
        <begin position="220"/>
        <end position="239"/>
    </location>
</feature>
<evidence type="ECO:0000256" key="8">
    <source>
        <dbReference type="ARBA" id="ARBA00023136"/>
    </source>
</evidence>
<feature type="domain" description="PTS EIIC type-2" evidence="10">
    <location>
        <begin position="8"/>
        <end position="454"/>
    </location>
</feature>
<dbReference type="Proteomes" id="UP000546970">
    <property type="component" value="Unassembled WGS sequence"/>
</dbReference>
<evidence type="ECO:0000259" key="10">
    <source>
        <dbReference type="PROSITE" id="PS51104"/>
    </source>
</evidence>